<dbReference type="EMBL" id="ABIY02000110">
    <property type="protein sequence ID" value="EDU99893.1"/>
    <property type="molecule type" value="Genomic_DNA"/>
</dbReference>
<comment type="caution">
    <text evidence="1">The sequence shown here is derived from an EMBL/GenBank/DDBJ whole genome shotgun (WGS) entry which is preliminary data.</text>
</comment>
<dbReference type="PANTHER" id="PTHR35810">
    <property type="entry name" value="CYTOPLASMIC PROTEIN-RELATED"/>
    <property type="match status" value="1"/>
</dbReference>
<name>B3JMB0_9BACT</name>
<sequence length="100" mass="11645">MDNLNQTDSIVIYQTTDGETCIDVKFQNETVWLSQAQMAELFQKDRTVLGRHINNIFKEGELEESLVCAKFAHTKDYGRREGFTQRTETSMYGRIIQHPQ</sequence>
<evidence type="ECO:0000313" key="2">
    <source>
        <dbReference type="Proteomes" id="UP000003146"/>
    </source>
</evidence>
<gene>
    <name evidence="1" type="ORF">BACCOP_03061</name>
</gene>
<dbReference type="Proteomes" id="UP000003146">
    <property type="component" value="Unassembled WGS sequence"/>
</dbReference>
<dbReference type="PANTHER" id="PTHR35810:SF1">
    <property type="entry name" value="CYTOPLASMIC PROTEIN"/>
    <property type="match status" value="1"/>
</dbReference>
<organism evidence="1 2">
    <name type="scientific">Phocaeicola coprocola DSM 17136</name>
    <dbReference type="NCBI Taxonomy" id="470145"/>
    <lineage>
        <taxon>Bacteria</taxon>
        <taxon>Pseudomonadati</taxon>
        <taxon>Bacteroidota</taxon>
        <taxon>Bacteroidia</taxon>
        <taxon>Bacteroidales</taxon>
        <taxon>Bacteroidaceae</taxon>
        <taxon>Phocaeicola</taxon>
    </lineage>
</organism>
<dbReference type="AlphaFoldDB" id="B3JMB0"/>
<proteinExistence type="predicted"/>
<evidence type="ECO:0000313" key="1">
    <source>
        <dbReference type="EMBL" id="EDU99893.1"/>
    </source>
</evidence>
<dbReference type="RefSeq" id="WP_007565902.1">
    <property type="nucleotide sequence ID" value="NZ_DS981446.1"/>
</dbReference>
<reference evidence="1 2" key="1">
    <citation type="submission" date="2008-04" db="EMBL/GenBank/DDBJ databases">
        <title>Draft genome sequence of Bacteroides coprocola (DSM 17136).</title>
        <authorList>
            <person name="Sudarsanam P."/>
            <person name="Ley R."/>
            <person name="Guruge J."/>
            <person name="Turnbaugh P.J."/>
            <person name="Mahowald M."/>
            <person name="Liep D."/>
            <person name="Gordon J."/>
        </authorList>
    </citation>
    <scope>NUCLEOTIDE SEQUENCE [LARGE SCALE GENOMIC DNA]</scope>
    <source>
        <strain evidence="1 2">DSM 17136</strain>
    </source>
</reference>
<dbReference type="HOGENOM" id="CLU_048266_5_1_10"/>
<reference evidence="1 2" key="2">
    <citation type="submission" date="2008-04" db="EMBL/GenBank/DDBJ databases">
        <authorList>
            <person name="Fulton L."/>
            <person name="Clifton S."/>
            <person name="Fulton B."/>
            <person name="Xu J."/>
            <person name="Minx P."/>
            <person name="Pepin K.H."/>
            <person name="Johnson M."/>
            <person name="Thiruvilangam P."/>
            <person name="Bhonagiri V."/>
            <person name="Nash W.E."/>
            <person name="Mardis E.R."/>
            <person name="Wilson R.K."/>
        </authorList>
    </citation>
    <scope>NUCLEOTIDE SEQUENCE [LARGE SCALE GENOMIC DNA]</scope>
    <source>
        <strain evidence="1 2">DSM 17136</strain>
    </source>
</reference>
<protein>
    <submittedName>
        <fullName evidence="1">Toxin-antitoxin system, toxin component, Fic family</fullName>
    </submittedName>
</protein>
<dbReference type="STRING" id="470145.BACCOP_03061"/>
<accession>B3JMB0</accession>
<dbReference type="eggNOG" id="COG3943">
    <property type="taxonomic scope" value="Bacteria"/>
</dbReference>